<dbReference type="Pfam" id="PF00082">
    <property type="entry name" value="Peptidase_S8"/>
    <property type="match status" value="1"/>
</dbReference>
<evidence type="ECO:0000256" key="5">
    <source>
        <dbReference type="ARBA" id="ARBA00022825"/>
    </source>
</evidence>
<dbReference type="PROSITE" id="PS00138">
    <property type="entry name" value="SUBTILASE_SER"/>
    <property type="match status" value="1"/>
</dbReference>
<dbReference type="InterPro" id="IPR006652">
    <property type="entry name" value="Kelch_1"/>
</dbReference>
<feature type="region of interest" description="Disordered" evidence="6">
    <location>
        <begin position="774"/>
        <end position="805"/>
    </location>
</feature>
<dbReference type="PANTHER" id="PTHR45632:SF3">
    <property type="entry name" value="KELCH-LIKE PROTEIN 32"/>
    <property type="match status" value="1"/>
</dbReference>
<evidence type="ECO:0000256" key="4">
    <source>
        <dbReference type="ARBA" id="ARBA00022801"/>
    </source>
</evidence>
<dbReference type="SMART" id="SM00612">
    <property type="entry name" value="Kelch"/>
    <property type="match status" value="4"/>
</dbReference>
<dbReference type="Gene3D" id="2.60.120.260">
    <property type="entry name" value="Galactose-binding domain-like"/>
    <property type="match status" value="1"/>
</dbReference>
<dbReference type="InParanoid" id="A0A420XQP2"/>
<feature type="compositionally biased region" description="Low complexity" evidence="6">
    <location>
        <begin position="796"/>
        <end position="805"/>
    </location>
</feature>
<name>A0A420XQP2_9ACTN</name>
<gene>
    <name evidence="9" type="ORF">CLV35_2014</name>
</gene>
<dbReference type="OrthoDB" id="9813435at2"/>
<keyword evidence="10" id="KW-1185">Reference proteome</keyword>
<dbReference type="InterPro" id="IPR015915">
    <property type="entry name" value="Kelch-typ_b-propeller"/>
</dbReference>
<dbReference type="EMBL" id="RBWV01000011">
    <property type="protein sequence ID" value="RKS75544.1"/>
    <property type="molecule type" value="Genomic_DNA"/>
</dbReference>
<dbReference type="GO" id="GO:0030246">
    <property type="term" value="F:carbohydrate binding"/>
    <property type="evidence" value="ECO:0007669"/>
    <property type="project" value="InterPro"/>
</dbReference>
<dbReference type="Gene3D" id="3.40.50.200">
    <property type="entry name" value="Peptidase S8/S53 domain"/>
    <property type="match status" value="1"/>
</dbReference>
<evidence type="ECO:0000313" key="10">
    <source>
        <dbReference type="Proteomes" id="UP000281955"/>
    </source>
</evidence>
<sequence length="1301" mass="134414">MTTTPFARIRRVLVTGAVAALACATLTAPAEAATPRQVPRAPQPHTVPLCDTEVGPGVARCFAEAVAQDGEVRTTATPEGLTPADVRDAYGLPAGGGAGATIAIVDAYDNPGIESDLAVYRATFGLPPLRPGQFRKVDQRGGTDYPPASDAGWAGEIALDVDSVTAVAPEADIILVEADTPGFLDMGEAVNQAVALGAKYVSNSYGSGYSFDPGSGEDPIELTWQEAYYHHPGVVMVASTGDSHYGVSWPAAAPFVTAVGGTSLVRDPSSPRGWKETVWDSHGGGPGSGCSVYEPKPAWQHDSGCAQRTVADVSADADPDTAIAMYNSFDGGGWQQVGGTSMSAPLVTATYAVAGAPVPGTDPASYPYLTPGATLFDVTAGANGFCSPRYLCTADAGYDGPTGLGTPDGTSAFAAGPHGELTGRVLDAATHRPVPGAQLRLTSQEQETSVDADGTGAYDAHLRVGTYTATVSAFGYYAVPLGTVVVADGATVRRDVEMRKAPTATLSGTVRDGSGHGWPLPAAVTVDDVPGGTLHTSPYSGHYSIDLPAGGPYTVHVTPRAPGYAPVTRQVRVAASGTVEDLELPVDALLEDVAGYSRADTGTVETLDTGQLPGWTVDTTGSGTGWVLDNPSGYENLTGGTGGMALVDTSSTPAGSRLESTLTSPPTDFSDASHPLLEFDTWLLLSDGQVATVDLSTDGGSTWQTAWDTTDPGSELLTGHVLVPLDAAAHQSRVRVRFHYDDTVLFGKWWELDDIHLGDRQQVPVAGGLVAGTVTDANDSRPVDGAGAALTDDPTRSTTTSSSDDPAVGKGFYELFVPSAGSRSVTLTRKNYQTAVRPVALRPDAVVPLDVALKAGRVASSATGIGVTEQPGGIGHADVTLSNTGTAPVSVTVTERPGTFTPAATSGVPALRVPAVVSRTSHAAAARTAAGVRKPAPTPAPASPEGWKGIPGPPVPLQDNAVVSGGGYVWSVAGWNGTEDTDALYRYDPASQTWATRAPIPHPREAASAAWLDGKIVVTGGFSPQGYEEGSTDVYDPVTDTWSSGAYLPVPYAAMGTAVLDGKLWLVGGCSRYDCGAQEVQVYDPVSDSWSQPTYYPEYVGWEACGGIDGKLYCSGGTVTQADLTSAYVYDPATKVWTPIADQPTSAWGAFYAAANGQLVVSSGVVGNALTNATWAYDTKTERWSALPNALNALYRGGSAPGFYAIGGAAAPGAPTPAAEVLPGWTSGPVDLSWMQVRRTTFTLAPSASKRVRIRVDTSDPALRGLGTYTAALYVASDDPYSDLVVPVSVTVAPKVKRPHR</sequence>
<dbReference type="InterPro" id="IPR023828">
    <property type="entry name" value="Peptidase_S8_Ser-AS"/>
</dbReference>
<evidence type="ECO:0000256" key="2">
    <source>
        <dbReference type="ARBA" id="ARBA00022670"/>
    </source>
</evidence>
<keyword evidence="4" id="KW-0378">Hydrolase</keyword>
<reference evidence="9 10" key="1">
    <citation type="submission" date="2018-10" db="EMBL/GenBank/DDBJ databases">
        <title>Genomic Encyclopedia of Archaeal and Bacterial Type Strains, Phase II (KMG-II): from individual species to whole genera.</title>
        <authorList>
            <person name="Goeker M."/>
        </authorList>
    </citation>
    <scope>NUCLEOTIDE SEQUENCE [LARGE SCALE GENOMIC DNA]</scope>
    <source>
        <strain evidence="9 10">RP-AC37</strain>
    </source>
</reference>
<comment type="caution">
    <text evidence="9">The sequence shown here is derived from an EMBL/GenBank/DDBJ whole genome shotgun (WGS) entry which is preliminary data.</text>
</comment>
<dbReference type="InterPro" id="IPR013784">
    <property type="entry name" value="Carb-bd-like_fold"/>
</dbReference>
<evidence type="ECO:0000313" key="9">
    <source>
        <dbReference type="EMBL" id="RKS75544.1"/>
    </source>
</evidence>
<dbReference type="Gene3D" id="2.60.40.1120">
    <property type="entry name" value="Carboxypeptidase-like, regulatory domain"/>
    <property type="match status" value="3"/>
</dbReference>
<dbReference type="InterPro" id="IPR000209">
    <property type="entry name" value="Peptidase_S8/S53_dom"/>
</dbReference>
<evidence type="ECO:0000256" key="1">
    <source>
        <dbReference type="ARBA" id="ARBA00022441"/>
    </source>
</evidence>
<evidence type="ECO:0000256" key="3">
    <source>
        <dbReference type="ARBA" id="ARBA00022737"/>
    </source>
</evidence>
<dbReference type="SUPFAM" id="SSF117281">
    <property type="entry name" value="Kelch motif"/>
    <property type="match status" value="1"/>
</dbReference>
<dbReference type="Pfam" id="PF13620">
    <property type="entry name" value="CarboxypepD_reg"/>
    <property type="match status" value="2"/>
</dbReference>
<dbReference type="Pfam" id="PF01344">
    <property type="entry name" value="Kelch_1"/>
    <property type="match status" value="3"/>
</dbReference>
<feature type="chain" id="PRO_5019089963" evidence="7">
    <location>
        <begin position="33"/>
        <end position="1301"/>
    </location>
</feature>
<dbReference type="GO" id="GO:0004252">
    <property type="term" value="F:serine-type endopeptidase activity"/>
    <property type="evidence" value="ECO:0007669"/>
    <property type="project" value="InterPro"/>
</dbReference>
<dbReference type="InterPro" id="IPR036852">
    <property type="entry name" value="Peptidase_S8/S53_dom_sf"/>
</dbReference>
<feature type="region of interest" description="Disordered" evidence="6">
    <location>
        <begin position="926"/>
        <end position="954"/>
    </location>
</feature>
<dbReference type="InterPro" id="IPR008969">
    <property type="entry name" value="CarboxyPept-like_regulatory"/>
</dbReference>
<keyword evidence="2" id="KW-0645">Protease</keyword>
<evidence type="ECO:0000256" key="7">
    <source>
        <dbReference type="SAM" id="SignalP"/>
    </source>
</evidence>
<dbReference type="PROSITE" id="PS51695">
    <property type="entry name" value="SEDOLISIN"/>
    <property type="match status" value="1"/>
</dbReference>
<keyword evidence="5" id="KW-0720">Serine protease</keyword>
<accession>A0A420XQP2</accession>
<keyword evidence="7" id="KW-0732">Signal</keyword>
<evidence type="ECO:0000259" key="8">
    <source>
        <dbReference type="PROSITE" id="PS51695"/>
    </source>
</evidence>
<dbReference type="InterPro" id="IPR030400">
    <property type="entry name" value="Sedolisin_dom"/>
</dbReference>
<dbReference type="Proteomes" id="UP000281955">
    <property type="component" value="Unassembled WGS sequence"/>
</dbReference>
<keyword evidence="1" id="KW-0880">Kelch repeat</keyword>
<proteinExistence type="predicted"/>
<dbReference type="SUPFAM" id="SSF49464">
    <property type="entry name" value="Carboxypeptidase regulatory domain-like"/>
    <property type="match status" value="2"/>
</dbReference>
<dbReference type="PANTHER" id="PTHR45632">
    <property type="entry name" value="LD33804P"/>
    <property type="match status" value="1"/>
</dbReference>
<feature type="domain" description="Peptidase S53" evidence="8">
    <location>
        <begin position="80"/>
        <end position="419"/>
    </location>
</feature>
<dbReference type="SUPFAM" id="SSF49452">
    <property type="entry name" value="Starch-binding domain-like"/>
    <property type="match status" value="1"/>
</dbReference>
<dbReference type="RefSeq" id="WP_121193304.1">
    <property type="nucleotide sequence ID" value="NZ_RBWV01000011.1"/>
</dbReference>
<evidence type="ECO:0000256" key="6">
    <source>
        <dbReference type="SAM" id="MobiDB-lite"/>
    </source>
</evidence>
<keyword evidence="3" id="KW-0677">Repeat</keyword>
<dbReference type="Gene3D" id="2.120.10.80">
    <property type="entry name" value="Kelch-type beta propeller"/>
    <property type="match status" value="1"/>
</dbReference>
<organism evidence="9 10">
    <name type="scientific">Motilibacter peucedani</name>
    <dbReference type="NCBI Taxonomy" id="598650"/>
    <lineage>
        <taxon>Bacteria</taxon>
        <taxon>Bacillati</taxon>
        <taxon>Actinomycetota</taxon>
        <taxon>Actinomycetes</taxon>
        <taxon>Motilibacterales</taxon>
        <taxon>Motilibacteraceae</taxon>
        <taxon>Motilibacter</taxon>
    </lineage>
</organism>
<dbReference type="GO" id="GO:0006508">
    <property type="term" value="P:proteolysis"/>
    <property type="evidence" value="ECO:0007669"/>
    <property type="project" value="UniProtKB-KW"/>
</dbReference>
<protein>
    <submittedName>
        <fullName evidence="9">Kelch motif protein</fullName>
    </submittedName>
</protein>
<feature type="signal peptide" evidence="7">
    <location>
        <begin position="1"/>
        <end position="32"/>
    </location>
</feature>
<dbReference type="SUPFAM" id="SSF52743">
    <property type="entry name" value="Subtilisin-like"/>
    <property type="match status" value="1"/>
</dbReference>